<evidence type="ECO:0000313" key="2">
    <source>
        <dbReference type="EMBL" id="KAE9393838.1"/>
    </source>
</evidence>
<sequence>MSQFPDKPLPYFLQDITYLISERMIFLNENTTFPLFRRREFLGWYEEYLHGGIPESHYSFTSKDARAGFNPHTGCHNWLLFLSIRGAGFELYSYDVQMGYFETFRCQDSRPRPFLLLVVGLVVLLGCLKVLPRQLQSPNLPPAFARSLRIAKIVSLPLTDARLLLFWFLWTVFLQGIFACAEYQSQSEDLEILRANWVTFFDKHSPRMWFIEESILTYPFIGGDEFPGLSSPIVTPSELISGGFVNYHKFSIDFELSVSGLDQESSFPRRPFILVTFVEDVGLSQVGIHRFLRQALVFSTQARTPFVDNMFIDFEAVEMMMMTGEEDDNGQEPEEEVDDHDIDVEEDPSPIDNEIEFVGEAVEQPVRIQLFHGPGAGWGQVSAARTSNAVGTPYPETKGVRMITECFAAPGGFQLNNERVRLHATSGQLGASAPFLLQASTLSSGLTRSGGGCLCMPPEATGALIEDGFVAKTDTERLSMLAFLLGWDKCFTLEDLEFEGLCRFLFLRSSRCRLPSPRVPPIPGLVRRPQYKGKGKAKAMEAASEEGSAPEEASTSLPSLSRSSSESNFRFTLEAPLLLLSLPAPRKTTNQWPSVEKQPSPLPRLLHAVLSPRTFLRQNSCCWSFRETDISAHQVLIVGSGSKQGSRKRKRPLAATLFVLYAKICI</sequence>
<accession>A0A6A4H809</accession>
<dbReference type="AlphaFoldDB" id="A0A6A4H809"/>
<dbReference type="EMBL" id="ML769563">
    <property type="protein sequence ID" value="KAE9393838.1"/>
    <property type="molecule type" value="Genomic_DNA"/>
</dbReference>
<feature type="compositionally biased region" description="Low complexity" evidence="1">
    <location>
        <begin position="540"/>
        <end position="563"/>
    </location>
</feature>
<evidence type="ECO:0000313" key="3">
    <source>
        <dbReference type="Proteomes" id="UP000799118"/>
    </source>
</evidence>
<evidence type="ECO:0000256" key="1">
    <source>
        <dbReference type="SAM" id="MobiDB-lite"/>
    </source>
</evidence>
<proteinExistence type="predicted"/>
<feature type="region of interest" description="Disordered" evidence="1">
    <location>
        <begin position="524"/>
        <end position="563"/>
    </location>
</feature>
<gene>
    <name evidence="2" type="ORF">BT96DRAFT_943646</name>
</gene>
<organism evidence="2 3">
    <name type="scientific">Gymnopus androsaceus JB14</name>
    <dbReference type="NCBI Taxonomy" id="1447944"/>
    <lineage>
        <taxon>Eukaryota</taxon>
        <taxon>Fungi</taxon>
        <taxon>Dikarya</taxon>
        <taxon>Basidiomycota</taxon>
        <taxon>Agaricomycotina</taxon>
        <taxon>Agaricomycetes</taxon>
        <taxon>Agaricomycetidae</taxon>
        <taxon>Agaricales</taxon>
        <taxon>Marasmiineae</taxon>
        <taxon>Omphalotaceae</taxon>
        <taxon>Gymnopus</taxon>
    </lineage>
</organism>
<reference evidence="2" key="1">
    <citation type="journal article" date="2019" name="Environ. Microbiol.">
        <title>Fungal ecological strategies reflected in gene transcription - a case study of two litter decomposers.</title>
        <authorList>
            <person name="Barbi F."/>
            <person name="Kohler A."/>
            <person name="Barry K."/>
            <person name="Baskaran P."/>
            <person name="Daum C."/>
            <person name="Fauchery L."/>
            <person name="Ihrmark K."/>
            <person name="Kuo A."/>
            <person name="LaButti K."/>
            <person name="Lipzen A."/>
            <person name="Morin E."/>
            <person name="Grigoriev I.V."/>
            <person name="Henrissat B."/>
            <person name="Lindahl B."/>
            <person name="Martin F."/>
        </authorList>
    </citation>
    <scope>NUCLEOTIDE SEQUENCE</scope>
    <source>
        <strain evidence="2">JB14</strain>
    </source>
</reference>
<keyword evidence="3" id="KW-1185">Reference proteome</keyword>
<dbReference type="Proteomes" id="UP000799118">
    <property type="component" value="Unassembled WGS sequence"/>
</dbReference>
<name>A0A6A4H809_9AGAR</name>
<protein>
    <submittedName>
        <fullName evidence="2">Uncharacterized protein</fullName>
    </submittedName>
</protein>